<organism evidence="1 2">
    <name type="scientific">Mycolicibacterium aubagnense</name>
    <dbReference type="NCBI Taxonomy" id="319707"/>
    <lineage>
        <taxon>Bacteria</taxon>
        <taxon>Bacillati</taxon>
        <taxon>Actinomycetota</taxon>
        <taxon>Actinomycetes</taxon>
        <taxon>Mycobacteriales</taxon>
        <taxon>Mycobacteriaceae</taxon>
        <taxon>Mycolicibacterium</taxon>
    </lineage>
</organism>
<dbReference type="EMBL" id="AP022577">
    <property type="protein sequence ID" value="BBX85805.1"/>
    <property type="molecule type" value="Genomic_DNA"/>
</dbReference>
<accession>A0ABN5YVG9</accession>
<keyword evidence="2" id="KW-1185">Reference proteome</keyword>
<sequence>MHRSVMACGFTTLATLARKFSIFLALLPMNPQFNVSLASDAGPSASYVPRHVADATSTGHVQEAVLEKLFTRTSVSALCRVPLSSTKYLNRLRVLSRLRYCPINIADIEVYDPPETSVCAKTATGQQVSKPATDGHLRAVKRA</sequence>
<protein>
    <submittedName>
        <fullName evidence="1">Uncharacterized protein</fullName>
    </submittedName>
</protein>
<evidence type="ECO:0000313" key="2">
    <source>
        <dbReference type="Proteomes" id="UP000465609"/>
    </source>
</evidence>
<reference evidence="1 2" key="1">
    <citation type="journal article" date="2019" name="Emerg. Microbes Infect.">
        <title>Comprehensive subspecies identification of 175 nontuberculous mycobacteria species based on 7547 genomic profiles.</title>
        <authorList>
            <person name="Matsumoto Y."/>
            <person name="Kinjo T."/>
            <person name="Motooka D."/>
            <person name="Nabeya D."/>
            <person name="Jung N."/>
            <person name="Uechi K."/>
            <person name="Horii T."/>
            <person name="Iida T."/>
            <person name="Fujita J."/>
            <person name="Nakamura S."/>
        </authorList>
    </citation>
    <scope>NUCLEOTIDE SEQUENCE [LARGE SCALE GENOMIC DNA]</scope>
    <source>
        <strain evidence="1 2">JCM 15296</strain>
    </source>
</reference>
<gene>
    <name evidence="1" type="ORF">MAUB_36780</name>
</gene>
<name>A0ABN5YVG9_9MYCO</name>
<proteinExistence type="predicted"/>
<evidence type="ECO:0000313" key="1">
    <source>
        <dbReference type="EMBL" id="BBX85805.1"/>
    </source>
</evidence>
<dbReference type="Proteomes" id="UP000465609">
    <property type="component" value="Chromosome"/>
</dbReference>